<organism evidence="5 6">
    <name type="scientific">Candidatus Methanoplasma termitum</name>
    <dbReference type="NCBI Taxonomy" id="1577791"/>
    <lineage>
        <taxon>Archaea</taxon>
        <taxon>Methanobacteriati</taxon>
        <taxon>Thermoplasmatota</taxon>
        <taxon>Thermoplasmata</taxon>
        <taxon>Methanomassiliicoccales</taxon>
        <taxon>Methanomassiliicoccaceae</taxon>
        <taxon>Candidatus Methanoplasma</taxon>
    </lineage>
</organism>
<dbReference type="KEGG" id="mear:Mpt1_c02030"/>
<dbReference type="EMBL" id="CP010070">
    <property type="protein sequence ID" value="AIZ56103.1"/>
    <property type="molecule type" value="Genomic_DNA"/>
</dbReference>
<dbReference type="CDD" id="cd01335">
    <property type="entry name" value="Radical_SAM"/>
    <property type="match status" value="1"/>
</dbReference>
<keyword evidence="2" id="KW-0408">Iron</keyword>
<dbReference type="GeneID" id="24817878"/>
<keyword evidence="6" id="KW-1185">Reference proteome</keyword>
<dbReference type="RefSeq" id="WP_238603132.1">
    <property type="nucleotide sequence ID" value="NZ_CP010070.1"/>
</dbReference>
<gene>
    <name evidence="5" type="ORF">Mpt1_c02030</name>
</gene>
<sequence length="233" mass="26171">MSPSGLPGIDYALNPYGGCEHGCVYCYAPEVLHTDWKDWRVVKVRSNIPDRLSKELSGLDGTIGIGTVTDPYQYAEKRFKLTQRCLKILKERDFRIHLHTKSDLVLRDADLLASMRGEVGVTITGIDEKYSKITEPGAPLPVKRLYALEQLTSRGIDTYALIGPILNHLEGNEKDFVDAVVSTGVKRVFIDSLNLRPQLMERLNRMNIRGSEEAKENIRKLAVDSGLIVKNVF</sequence>
<dbReference type="InterPro" id="IPR058240">
    <property type="entry name" value="rSAM_sf"/>
</dbReference>
<keyword evidence="1" id="KW-0479">Metal-binding</keyword>
<dbReference type="Gene3D" id="3.80.30.30">
    <property type="match status" value="1"/>
</dbReference>
<proteinExistence type="predicted"/>
<feature type="domain" description="Radical SAM core" evidence="4">
    <location>
        <begin position="14"/>
        <end position="165"/>
    </location>
</feature>
<evidence type="ECO:0000256" key="2">
    <source>
        <dbReference type="ARBA" id="ARBA00023004"/>
    </source>
</evidence>
<dbReference type="Proteomes" id="UP000030787">
    <property type="component" value="Chromosome"/>
</dbReference>
<dbReference type="GO" id="GO:0051536">
    <property type="term" value="F:iron-sulfur cluster binding"/>
    <property type="evidence" value="ECO:0007669"/>
    <property type="project" value="UniProtKB-KW"/>
</dbReference>
<accession>A0A0A7LAU6</accession>
<dbReference type="PANTHER" id="PTHR43432">
    <property type="entry name" value="SLR0285 PROTEIN"/>
    <property type="match status" value="1"/>
</dbReference>
<reference evidence="5 6" key="1">
    <citation type="journal article" date="2014" name="Appl. Environ. Microbiol.">
        <title>Comparative Genome Analysis of 'Candidatus Methanoplasma termitum' Indicates a New Mode of Energy Metabolism in the Seventh Order of Methanogens.</title>
        <authorList>
            <person name="Lang K."/>
            <person name="Schuldes J."/>
            <person name="Klingl A."/>
            <person name="Poehlein A."/>
            <person name="Daniel R."/>
            <person name="Brune A."/>
        </authorList>
    </citation>
    <scope>NUCLEOTIDE SEQUENCE [LARGE SCALE GENOMIC DNA]</scope>
    <source>
        <strain evidence="6">Mpt1</strain>
    </source>
</reference>
<dbReference type="STRING" id="1577791.Mpt1_c02030"/>
<evidence type="ECO:0000256" key="3">
    <source>
        <dbReference type="ARBA" id="ARBA00023014"/>
    </source>
</evidence>
<dbReference type="PANTHER" id="PTHR43432:SF3">
    <property type="entry name" value="SLR0285 PROTEIN"/>
    <property type="match status" value="1"/>
</dbReference>
<dbReference type="HOGENOM" id="CLU_015525_2_2_2"/>
<dbReference type="InterPro" id="IPR040086">
    <property type="entry name" value="MJ0683-like"/>
</dbReference>
<evidence type="ECO:0000313" key="6">
    <source>
        <dbReference type="Proteomes" id="UP000030787"/>
    </source>
</evidence>
<dbReference type="SUPFAM" id="SSF102114">
    <property type="entry name" value="Radical SAM enzymes"/>
    <property type="match status" value="1"/>
</dbReference>
<evidence type="ECO:0000256" key="1">
    <source>
        <dbReference type="ARBA" id="ARBA00022723"/>
    </source>
</evidence>
<evidence type="ECO:0000313" key="5">
    <source>
        <dbReference type="EMBL" id="AIZ56103.1"/>
    </source>
</evidence>
<protein>
    <submittedName>
        <fullName evidence="5">Radical SAM superfamily protein</fullName>
    </submittedName>
</protein>
<dbReference type="SFLD" id="SFLDS00029">
    <property type="entry name" value="Radical_SAM"/>
    <property type="match status" value="1"/>
</dbReference>
<dbReference type="AlphaFoldDB" id="A0A0A7LAU6"/>
<evidence type="ECO:0000259" key="4">
    <source>
        <dbReference type="Pfam" id="PF04055"/>
    </source>
</evidence>
<dbReference type="Pfam" id="PF04055">
    <property type="entry name" value="Radical_SAM"/>
    <property type="match status" value="1"/>
</dbReference>
<dbReference type="InterPro" id="IPR007197">
    <property type="entry name" value="rSAM"/>
</dbReference>
<dbReference type="GO" id="GO:0003824">
    <property type="term" value="F:catalytic activity"/>
    <property type="evidence" value="ECO:0007669"/>
    <property type="project" value="InterPro"/>
</dbReference>
<name>A0A0A7LAU6_9ARCH</name>
<dbReference type="SFLD" id="SFLDG01084">
    <property type="entry name" value="Uncharacterised_Radical_SAM_Su"/>
    <property type="match status" value="1"/>
</dbReference>
<keyword evidence="3" id="KW-0411">Iron-sulfur</keyword>
<dbReference type="GO" id="GO:0046872">
    <property type="term" value="F:metal ion binding"/>
    <property type="evidence" value="ECO:0007669"/>
    <property type="project" value="UniProtKB-KW"/>
</dbReference>